<feature type="region of interest" description="Disordered" evidence="1">
    <location>
        <begin position="556"/>
        <end position="576"/>
    </location>
</feature>
<dbReference type="Gene3D" id="2.130.10.10">
    <property type="entry name" value="YVTN repeat-like/Quinoprotein amine dehydrogenase"/>
    <property type="match status" value="1"/>
</dbReference>
<keyword evidence="2" id="KW-1133">Transmembrane helix</keyword>
<name>A0A5K3FJ81_MESCO</name>
<evidence type="ECO:0000256" key="1">
    <source>
        <dbReference type="SAM" id="MobiDB-lite"/>
    </source>
</evidence>
<evidence type="ECO:0000313" key="3">
    <source>
        <dbReference type="WBParaSite" id="MCU_008949-RA"/>
    </source>
</evidence>
<dbReference type="WBParaSite" id="MCU_008949-RA">
    <property type="protein sequence ID" value="MCU_008949-RA"/>
    <property type="gene ID" value="MCU_008949"/>
</dbReference>
<keyword evidence="2" id="KW-0472">Membrane</keyword>
<protein>
    <submittedName>
        <fullName evidence="3">Secreted protein</fullName>
    </submittedName>
</protein>
<accession>A0A5K3FJ81</accession>
<dbReference type="AlphaFoldDB" id="A0A5K3FJ81"/>
<feature type="transmembrane region" description="Helical" evidence="2">
    <location>
        <begin position="482"/>
        <end position="508"/>
    </location>
</feature>
<sequence>MVIVKRDLNEASPLLILRRGYPQANRQPSANPNWWQVQLFSRNFQLTHSSGRQDWLNLAHQRFHGNHHLLFFNREHTFTNPLDAFLTPPRIHLKAQSAMAMRFCLNDAGFQMPDNGLFVFTTLVKVKLSCSVRIASSGHTRAFYSRARGKTGDDEVTFDHIVLSSSFVTRDGDLFYVGLFSQTGSQASMKRLFQSKGLLTAPLAVCVFRDSDLTGLLTRHQTVAVHLTSRPVEVNHTVAGQGASRFVLLNDSAHLNYVQCRNVEKRADDLRAAIKGVYLPTPWTPMDGEPLSYLQTKQRFVAMLVDTPDGIPGVSRRQLTSSRDVCIVYLLTATGKLALMISQRDVNKGNTDERTFEDGFYADGLRPLFSLQLTPAFVPSQVGMEFSTATSASWPRPILIWDRHRVAFVKLNQCFVTGLQANSRFASASYLYVEKDFDFHNTEIFRWRTVDIECHALQESPLSNASSTSLHAVPLSTQHPQYLSIIVVLSVMAACFLLACVCLASMVLRARRIRKQRPPIGQFVVDDLDSTFRRNLLGCHDVIALSQAVDVAEGRGGCGQPSKHRHPSLSRGPSEPGKVIGFASVPLTIDTVTGQSPQLNNDIDFDVFTLAESAIVHHNLTDVR</sequence>
<organism evidence="3">
    <name type="scientific">Mesocestoides corti</name>
    <name type="common">Flatworm</name>
    <dbReference type="NCBI Taxonomy" id="53468"/>
    <lineage>
        <taxon>Eukaryota</taxon>
        <taxon>Metazoa</taxon>
        <taxon>Spiralia</taxon>
        <taxon>Lophotrochozoa</taxon>
        <taxon>Platyhelminthes</taxon>
        <taxon>Cestoda</taxon>
        <taxon>Eucestoda</taxon>
        <taxon>Cyclophyllidea</taxon>
        <taxon>Mesocestoididae</taxon>
        <taxon>Mesocestoides</taxon>
    </lineage>
</organism>
<proteinExistence type="predicted"/>
<reference evidence="3" key="1">
    <citation type="submission" date="2019-11" db="UniProtKB">
        <authorList>
            <consortium name="WormBaseParasite"/>
        </authorList>
    </citation>
    <scope>IDENTIFICATION</scope>
</reference>
<keyword evidence="2" id="KW-0812">Transmembrane</keyword>
<dbReference type="InterPro" id="IPR015943">
    <property type="entry name" value="WD40/YVTN_repeat-like_dom_sf"/>
</dbReference>
<evidence type="ECO:0000256" key="2">
    <source>
        <dbReference type="SAM" id="Phobius"/>
    </source>
</evidence>